<dbReference type="EC" id="2.1.1.201" evidence="6"/>
<keyword evidence="2 6" id="KW-0489">Methyltransferase</keyword>
<keyword evidence="5" id="KW-0949">S-adenosyl-L-methionine</keyword>
<sequence>MEPTPHLPHAPLPAYYRDEDDHAQYVRRIFDETAVDYDRIERAMAFGSGGWYRRQALVRAGLAVGDKIVDVGIGTGLLARQACTVIGEQGRLIGVDPSPGMLSQVDLPDVELRAGRAESLPCETGEADFLSFGYAFRHVSDVDAALQEFHRVLRPGGRLLILEISQPSSRVSRALVKFYMRRVVPALARVVARERNSAELWRYYWDTIEACIPPERILQAMERAGFQQVKRHTELGIFSEYTAVRP</sequence>
<evidence type="ECO:0000256" key="4">
    <source>
        <dbReference type="ARBA" id="ARBA00022688"/>
    </source>
</evidence>
<dbReference type="PANTHER" id="PTHR43591">
    <property type="entry name" value="METHYLTRANSFERASE"/>
    <property type="match status" value="1"/>
</dbReference>
<name>A0ABU1VE55_9BURK</name>
<dbReference type="InterPro" id="IPR004033">
    <property type="entry name" value="UbiE/COQ5_MeTrFase"/>
</dbReference>
<evidence type="ECO:0000256" key="5">
    <source>
        <dbReference type="ARBA" id="ARBA00022691"/>
    </source>
</evidence>
<gene>
    <name evidence="6" type="ORF">J2X09_003515</name>
</gene>
<accession>A0ABU1VE55</accession>
<comment type="caution">
    <text evidence="6">The sequence shown here is derived from an EMBL/GenBank/DDBJ whole genome shotgun (WGS) entry which is preliminary data.</text>
</comment>
<keyword evidence="4" id="KW-0831">Ubiquinone biosynthesis</keyword>
<dbReference type="CDD" id="cd02440">
    <property type="entry name" value="AdoMet_MTases"/>
    <property type="match status" value="1"/>
</dbReference>
<dbReference type="GO" id="GO:0008425">
    <property type="term" value="F:2-methoxy-6-polyprenyl-1,4-benzoquinol methyltransferase activity"/>
    <property type="evidence" value="ECO:0007669"/>
    <property type="project" value="UniProtKB-EC"/>
</dbReference>
<evidence type="ECO:0000313" key="7">
    <source>
        <dbReference type="Proteomes" id="UP001265550"/>
    </source>
</evidence>
<dbReference type="InterPro" id="IPR023576">
    <property type="entry name" value="UbiE/COQ5_MeTrFase_CS"/>
</dbReference>
<dbReference type="EMBL" id="JAVDWE010000010">
    <property type="protein sequence ID" value="MDR7095763.1"/>
    <property type="molecule type" value="Genomic_DNA"/>
</dbReference>
<evidence type="ECO:0000313" key="6">
    <source>
        <dbReference type="EMBL" id="MDR7095763.1"/>
    </source>
</evidence>
<keyword evidence="1" id="KW-0474">Menaquinone biosynthesis</keyword>
<dbReference type="InterPro" id="IPR029063">
    <property type="entry name" value="SAM-dependent_MTases_sf"/>
</dbReference>
<reference evidence="6 7" key="1">
    <citation type="submission" date="2023-07" db="EMBL/GenBank/DDBJ databases">
        <title>Sorghum-associated microbial communities from plants grown in Nebraska, USA.</title>
        <authorList>
            <person name="Schachtman D."/>
        </authorList>
    </citation>
    <scope>NUCLEOTIDE SEQUENCE [LARGE SCALE GENOMIC DNA]</scope>
    <source>
        <strain evidence="6 7">BE240</strain>
    </source>
</reference>
<dbReference type="SUPFAM" id="SSF53335">
    <property type="entry name" value="S-adenosyl-L-methionine-dependent methyltransferases"/>
    <property type="match status" value="1"/>
</dbReference>
<dbReference type="GO" id="GO:0032259">
    <property type="term" value="P:methylation"/>
    <property type="evidence" value="ECO:0007669"/>
    <property type="project" value="UniProtKB-KW"/>
</dbReference>
<organism evidence="6 7">
    <name type="scientific">Hydrogenophaga laconesensis</name>
    <dbReference type="NCBI Taxonomy" id="1805971"/>
    <lineage>
        <taxon>Bacteria</taxon>
        <taxon>Pseudomonadati</taxon>
        <taxon>Pseudomonadota</taxon>
        <taxon>Betaproteobacteria</taxon>
        <taxon>Burkholderiales</taxon>
        <taxon>Comamonadaceae</taxon>
        <taxon>Hydrogenophaga</taxon>
    </lineage>
</organism>
<dbReference type="PANTHER" id="PTHR43591:SF97">
    <property type="entry name" value="CLASS I SAM-DEPENDENT METHYLTRANSFERASE"/>
    <property type="match status" value="1"/>
</dbReference>
<evidence type="ECO:0000256" key="1">
    <source>
        <dbReference type="ARBA" id="ARBA00022428"/>
    </source>
</evidence>
<dbReference type="PROSITE" id="PS01184">
    <property type="entry name" value="UBIE_2"/>
    <property type="match status" value="1"/>
</dbReference>
<proteinExistence type="predicted"/>
<evidence type="ECO:0000256" key="3">
    <source>
        <dbReference type="ARBA" id="ARBA00022679"/>
    </source>
</evidence>
<dbReference type="Proteomes" id="UP001265550">
    <property type="component" value="Unassembled WGS sequence"/>
</dbReference>
<keyword evidence="7" id="KW-1185">Reference proteome</keyword>
<protein>
    <submittedName>
        <fullName evidence="6">Demethylmenaquinone methyltransferase/2-methoxy-6-polyprenyl-1,4-benzoquinol methylase</fullName>
        <ecNumber evidence="6">2.1.1.163</ecNumber>
        <ecNumber evidence="6">2.1.1.201</ecNumber>
    </submittedName>
</protein>
<dbReference type="PROSITE" id="PS51608">
    <property type="entry name" value="SAM_MT_UBIE"/>
    <property type="match status" value="1"/>
</dbReference>
<dbReference type="EC" id="2.1.1.163" evidence="6"/>
<dbReference type="Gene3D" id="3.40.50.150">
    <property type="entry name" value="Vaccinia Virus protein VP39"/>
    <property type="match status" value="1"/>
</dbReference>
<dbReference type="RefSeq" id="WP_204732064.1">
    <property type="nucleotide sequence ID" value="NZ_JAVDWE010000010.1"/>
</dbReference>
<dbReference type="GO" id="GO:0043770">
    <property type="term" value="F:demethylmenaquinone methyltransferase activity"/>
    <property type="evidence" value="ECO:0007669"/>
    <property type="project" value="UniProtKB-EC"/>
</dbReference>
<keyword evidence="3 6" id="KW-0808">Transferase</keyword>
<dbReference type="Pfam" id="PF01209">
    <property type="entry name" value="Ubie_methyltran"/>
    <property type="match status" value="1"/>
</dbReference>
<evidence type="ECO:0000256" key="2">
    <source>
        <dbReference type="ARBA" id="ARBA00022603"/>
    </source>
</evidence>